<dbReference type="Pfam" id="PF07690">
    <property type="entry name" value="MFS_1"/>
    <property type="match status" value="1"/>
</dbReference>
<feature type="transmembrane region" description="Helical" evidence="7">
    <location>
        <begin position="42"/>
        <end position="61"/>
    </location>
</feature>
<name>A0ABX7E3W5_9BACI</name>
<sequence>MDKRIYILMVISFIVGMVELIIGGILDLIATDLKIGLGKAGILITIYSFILGIVGPVLMVVTAKMERKRLTMIFLFLFLLGNVVTVGSPTYSMLFVGRIISAASASLLINLCLVMAASIADHKYRSRAIGIVSMGISASIVLGLPIGLILGNAFGWRAPFVLIILLTVLSMVGVYFFLSRVKPKPSIPIREQLATLKNRKIFFGQATTFLFLGGHTVLYAYFTPFLKEVMGFEGAMISIAYLIFGIAAVMGGGLGGIMGDRLGTKRTILIVAIAFSCAIFSVKFTIFSPVLFFIVMIIWGMLSWAMSPPMQSYLIEISPETSDIQQSLNNSSLHFGIAVGSLIGGVVIEHTSVGYNAIIGGIVVLLSIGTSLISMYSGLSSNKKNGNKHELMRREA</sequence>
<dbReference type="PROSITE" id="PS50850">
    <property type="entry name" value="MFS"/>
    <property type="match status" value="1"/>
</dbReference>
<dbReference type="InterPro" id="IPR020846">
    <property type="entry name" value="MFS_dom"/>
</dbReference>
<keyword evidence="6 7" id="KW-0472">Membrane</keyword>
<dbReference type="InterPro" id="IPR050189">
    <property type="entry name" value="MFS_Efflux_Transporters"/>
</dbReference>
<feature type="transmembrane region" description="Helical" evidence="7">
    <location>
        <begin position="234"/>
        <end position="255"/>
    </location>
</feature>
<feature type="transmembrane region" description="Helical" evidence="7">
    <location>
        <begin position="131"/>
        <end position="154"/>
    </location>
</feature>
<evidence type="ECO:0000313" key="9">
    <source>
        <dbReference type="EMBL" id="QQZ10419.1"/>
    </source>
</evidence>
<dbReference type="EMBL" id="CP065425">
    <property type="protein sequence ID" value="QQZ10419.1"/>
    <property type="molecule type" value="Genomic_DNA"/>
</dbReference>
<gene>
    <name evidence="9" type="ORF">I5776_05645</name>
</gene>
<dbReference type="PANTHER" id="PTHR43124:SF10">
    <property type="entry name" value="PURINE EFFLUX PUMP PBUE"/>
    <property type="match status" value="1"/>
</dbReference>
<organism evidence="9 10">
    <name type="scientific">Heyndrickxia vini</name>
    <dbReference type="NCBI Taxonomy" id="1476025"/>
    <lineage>
        <taxon>Bacteria</taxon>
        <taxon>Bacillati</taxon>
        <taxon>Bacillota</taxon>
        <taxon>Bacilli</taxon>
        <taxon>Bacillales</taxon>
        <taxon>Bacillaceae</taxon>
        <taxon>Heyndrickxia</taxon>
    </lineage>
</organism>
<evidence type="ECO:0000256" key="3">
    <source>
        <dbReference type="ARBA" id="ARBA00022475"/>
    </source>
</evidence>
<comment type="subcellular location">
    <subcellularLocation>
        <location evidence="1">Cell membrane</location>
        <topology evidence="1">Multi-pass membrane protein</topology>
    </subcellularLocation>
</comment>
<feature type="domain" description="Major facilitator superfamily (MFS) profile" evidence="8">
    <location>
        <begin position="4"/>
        <end position="385"/>
    </location>
</feature>
<feature type="transmembrane region" description="Helical" evidence="7">
    <location>
        <begin position="201"/>
        <end position="222"/>
    </location>
</feature>
<dbReference type="SUPFAM" id="SSF103473">
    <property type="entry name" value="MFS general substrate transporter"/>
    <property type="match status" value="1"/>
</dbReference>
<evidence type="ECO:0000256" key="6">
    <source>
        <dbReference type="ARBA" id="ARBA00023136"/>
    </source>
</evidence>
<keyword evidence="10" id="KW-1185">Reference proteome</keyword>
<evidence type="ECO:0000259" key="8">
    <source>
        <dbReference type="PROSITE" id="PS50850"/>
    </source>
</evidence>
<feature type="transmembrane region" description="Helical" evidence="7">
    <location>
        <begin position="99"/>
        <end position="119"/>
    </location>
</feature>
<dbReference type="Proteomes" id="UP000595691">
    <property type="component" value="Chromosome"/>
</dbReference>
<reference evidence="9 10" key="1">
    <citation type="submission" date="2020-11" db="EMBL/GenBank/DDBJ databases">
        <title>Taxonomic evaluation of the Bacillus sporothermodurans group of bacteria based on whole genome sequences.</title>
        <authorList>
            <person name="Fiedler G."/>
            <person name="Herbstmann A.-D."/>
            <person name="Doll E."/>
            <person name="Wenning M."/>
            <person name="Brinks E."/>
            <person name="Kabisch J."/>
            <person name="Breitenwieser F."/>
            <person name="Lappann M."/>
            <person name="Boehnlein C."/>
            <person name="Franz C."/>
        </authorList>
    </citation>
    <scope>NUCLEOTIDE SEQUENCE [LARGE SCALE GENOMIC DNA]</scope>
    <source>
        <strain evidence="9 10">JCM 19841</strain>
    </source>
</reference>
<protein>
    <submittedName>
        <fullName evidence="9">MFS transporter</fullName>
    </submittedName>
</protein>
<dbReference type="PANTHER" id="PTHR43124">
    <property type="entry name" value="PURINE EFFLUX PUMP PBUE"/>
    <property type="match status" value="1"/>
</dbReference>
<evidence type="ECO:0000256" key="4">
    <source>
        <dbReference type="ARBA" id="ARBA00022692"/>
    </source>
</evidence>
<evidence type="ECO:0000256" key="1">
    <source>
        <dbReference type="ARBA" id="ARBA00004651"/>
    </source>
</evidence>
<feature type="transmembrane region" description="Helical" evidence="7">
    <location>
        <begin position="7"/>
        <end position="30"/>
    </location>
</feature>
<keyword evidence="2" id="KW-0813">Transport</keyword>
<evidence type="ECO:0000256" key="7">
    <source>
        <dbReference type="SAM" id="Phobius"/>
    </source>
</evidence>
<dbReference type="CDD" id="cd17324">
    <property type="entry name" value="MFS_NepI_like"/>
    <property type="match status" value="1"/>
</dbReference>
<dbReference type="Gene3D" id="1.20.1250.20">
    <property type="entry name" value="MFS general substrate transporter like domains"/>
    <property type="match status" value="2"/>
</dbReference>
<feature type="transmembrane region" description="Helical" evidence="7">
    <location>
        <begin position="290"/>
        <end position="307"/>
    </location>
</feature>
<evidence type="ECO:0000256" key="2">
    <source>
        <dbReference type="ARBA" id="ARBA00022448"/>
    </source>
</evidence>
<evidence type="ECO:0000313" key="10">
    <source>
        <dbReference type="Proteomes" id="UP000595691"/>
    </source>
</evidence>
<evidence type="ECO:0000256" key="5">
    <source>
        <dbReference type="ARBA" id="ARBA00022989"/>
    </source>
</evidence>
<proteinExistence type="predicted"/>
<keyword evidence="3" id="KW-1003">Cell membrane</keyword>
<keyword evidence="5 7" id="KW-1133">Transmembrane helix</keyword>
<feature type="transmembrane region" description="Helical" evidence="7">
    <location>
        <begin position="354"/>
        <end position="379"/>
    </location>
</feature>
<dbReference type="InterPro" id="IPR036259">
    <property type="entry name" value="MFS_trans_sf"/>
</dbReference>
<dbReference type="RefSeq" id="WP_202779363.1">
    <property type="nucleotide sequence ID" value="NZ_CP065425.1"/>
</dbReference>
<feature type="transmembrane region" description="Helical" evidence="7">
    <location>
        <begin position="160"/>
        <end position="181"/>
    </location>
</feature>
<accession>A0ABX7E3W5</accession>
<dbReference type="InterPro" id="IPR011701">
    <property type="entry name" value="MFS"/>
</dbReference>
<keyword evidence="4 7" id="KW-0812">Transmembrane</keyword>
<feature type="transmembrane region" description="Helical" evidence="7">
    <location>
        <begin position="73"/>
        <end position="93"/>
    </location>
</feature>